<dbReference type="STRING" id="1262450.S3BXA8"/>
<reference evidence="2 3" key="1">
    <citation type="journal article" date="2013" name="BMC Genomics">
        <title>The genome and transcriptome of the pine saprophyte Ophiostoma piceae, and a comparison with the bark beetle-associated pine pathogen Grosmannia clavigera.</title>
        <authorList>
            <person name="Haridas S."/>
            <person name="Wang Y."/>
            <person name="Lim L."/>
            <person name="Massoumi Alamouti S."/>
            <person name="Jackman S."/>
            <person name="Docking R."/>
            <person name="Robertson G."/>
            <person name="Birol I."/>
            <person name="Bohlmann J."/>
            <person name="Breuil C."/>
        </authorList>
    </citation>
    <scope>NUCLEOTIDE SEQUENCE [LARGE SCALE GENOMIC DNA]</scope>
    <source>
        <strain evidence="2 3">UAMH 11346</strain>
    </source>
</reference>
<dbReference type="InterPro" id="IPR035396">
    <property type="entry name" value="Bac_rhamnosid6H"/>
</dbReference>
<dbReference type="EMBL" id="KE148162">
    <property type="protein sequence ID" value="EPE04096.1"/>
    <property type="molecule type" value="Genomic_DNA"/>
</dbReference>
<evidence type="ECO:0000313" key="3">
    <source>
        <dbReference type="Proteomes" id="UP000016923"/>
    </source>
</evidence>
<evidence type="ECO:0000259" key="1">
    <source>
        <dbReference type="Pfam" id="PF17389"/>
    </source>
</evidence>
<accession>S3BXA8</accession>
<dbReference type="GO" id="GO:0005975">
    <property type="term" value="P:carbohydrate metabolic process"/>
    <property type="evidence" value="ECO:0007669"/>
    <property type="project" value="InterPro"/>
</dbReference>
<dbReference type="InterPro" id="IPR008928">
    <property type="entry name" value="6-hairpin_glycosidase_sf"/>
</dbReference>
<dbReference type="Gene3D" id="1.50.10.10">
    <property type="match status" value="1"/>
</dbReference>
<dbReference type="Pfam" id="PF17389">
    <property type="entry name" value="Bac_rhamnosid6H"/>
    <property type="match status" value="1"/>
</dbReference>
<dbReference type="OrthoDB" id="10036721at2759"/>
<keyword evidence="3" id="KW-1185">Reference proteome</keyword>
<keyword evidence="2" id="KW-0378">Hydrolase</keyword>
<dbReference type="InterPro" id="IPR012341">
    <property type="entry name" value="6hp_glycosidase-like_sf"/>
</dbReference>
<dbReference type="Proteomes" id="UP000016923">
    <property type="component" value="Unassembled WGS sequence"/>
</dbReference>
<dbReference type="PANTHER" id="PTHR34987:SF6">
    <property type="entry name" value="ALPHA-L-RHAMNOSIDASE SIX-HAIRPIN GLYCOSIDASE DOMAIN-CONTAINING PROTEIN"/>
    <property type="match status" value="1"/>
</dbReference>
<dbReference type="SUPFAM" id="SSF48208">
    <property type="entry name" value="Six-hairpin glycosidases"/>
    <property type="match status" value="1"/>
</dbReference>
<sequence>MGKKDDTRLIVIPFPWIEPNSSSVSSVSLFSFLSLSAFVLRSPYCAYITSLVVVSSLPPFPPPRNIAAMVKNEDEIVASFPQTVFEASPSSEDAPWQSYNFAPKSRTVKADSIYTTEGNVSSPPQTQLGDVASVTLTGSSALVTVDFGVNTAGIVTLRFGPQSVPQTAVGIAFAESKQFIGRGSDRSMDFHVIDGALHIVVPDKTADQSWTCPEPQQRGAFRYLTLYLESDGQVELTEITTYNNMLPSFGDNLRAYPGYFYSSDDFLNTIWYAGAYTLQIATIPRDTGRRSDWVHRKTGWANDIQAAPQKYIEVLTDGARRDRTVWSGDRNISTVTNFIALNGKEGTWAGVDWMFELQTDEGLFPYACKPIWHYGSDSYHVWTFIALYEAYFYHADGSEKDKDWIREKWGKVIKGMDLALSKIDETGLLKVTLPADWGRNQLIGHNMEVNACLHYVLRQFSQLAQDVAGDTALSKAWAKQAALVKDAINTHLWDEEAGLYRDYIDAPVHPQDGNTLSLWYDVVSSPERAARVSQGLTANWSKFGPVAPESPQMVSSFCSSMELVAHNIAGRPDRALTVLRTMWGYIWNSPYAVQSSLIEGYYHDGRCFYPFGEYDAAYISHAHPWASGPTIALSFWLVGLRLLGVGHERWIFAPQLSLEAGEEGKGNSPEWALTGFTSNAQGFFSAGYKQSSPTELVLAIKAPESTTGRVGLPTLGKAIIKVEQDGVKLDLSSLKLENAHLFVNDVKGGKRTFIIAYK</sequence>
<dbReference type="eggNOG" id="ENOG502QWE4">
    <property type="taxonomic scope" value="Eukaryota"/>
</dbReference>
<feature type="domain" description="Alpha-L-rhamnosidase six-hairpin glycosidase" evidence="1">
    <location>
        <begin position="310"/>
        <end position="539"/>
    </location>
</feature>
<dbReference type="PANTHER" id="PTHR34987">
    <property type="entry name" value="C, PUTATIVE (AFU_ORTHOLOGUE AFUA_3G02880)-RELATED"/>
    <property type="match status" value="1"/>
</dbReference>
<dbReference type="GO" id="GO:0016787">
    <property type="term" value="F:hydrolase activity"/>
    <property type="evidence" value="ECO:0007669"/>
    <property type="project" value="UniProtKB-KW"/>
</dbReference>
<dbReference type="OMA" id="GYFHCDD"/>
<organism evidence="2 3">
    <name type="scientific">Ophiostoma piceae (strain UAMH 11346)</name>
    <name type="common">Sap stain fungus</name>
    <dbReference type="NCBI Taxonomy" id="1262450"/>
    <lineage>
        <taxon>Eukaryota</taxon>
        <taxon>Fungi</taxon>
        <taxon>Dikarya</taxon>
        <taxon>Ascomycota</taxon>
        <taxon>Pezizomycotina</taxon>
        <taxon>Sordariomycetes</taxon>
        <taxon>Sordariomycetidae</taxon>
        <taxon>Ophiostomatales</taxon>
        <taxon>Ophiostomataceae</taxon>
        <taxon>Ophiostoma</taxon>
    </lineage>
</organism>
<dbReference type="AlphaFoldDB" id="S3BXA8"/>
<proteinExistence type="predicted"/>
<evidence type="ECO:0000313" key="2">
    <source>
        <dbReference type="EMBL" id="EPE04096.1"/>
    </source>
</evidence>
<dbReference type="HOGENOM" id="CLU_007933_3_0_1"/>
<name>S3BXA8_OPHP1</name>
<dbReference type="VEuPathDB" id="FungiDB:F503_04611"/>
<protein>
    <submittedName>
        <fullName evidence="2">Glycoside hydrolase family 78 protein</fullName>
    </submittedName>
</protein>
<gene>
    <name evidence="2" type="ORF">F503_04611</name>
</gene>